<evidence type="ECO:0000313" key="3">
    <source>
        <dbReference type="Proteomes" id="UP001305647"/>
    </source>
</evidence>
<name>A0AAN6PYH5_9PEZI</name>
<organism evidence="2 3">
    <name type="scientific">Parathielavia hyrcaniae</name>
    <dbReference type="NCBI Taxonomy" id="113614"/>
    <lineage>
        <taxon>Eukaryota</taxon>
        <taxon>Fungi</taxon>
        <taxon>Dikarya</taxon>
        <taxon>Ascomycota</taxon>
        <taxon>Pezizomycotina</taxon>
        <taxon>Sordariomycetes</taxon>
        <taxon>Sordariomycetidae</taxon>
        <taxon>Sordariales</taxon>
        <taxon>Chaetomiaceae</taxon>
        <taxon>Parathielavia</taxon>
    </lineage>
</organism>
<accession>A0AAN6PYH5</accession>
<reference evidence="2" key="2">
    <citation type="submission" date="2023-05" db="EMBL/GenBank/DDBJ databases">
        <authorList>
            <consortium name="Lawrence Berkeley National Laboratory"/>
            <person name="Steindorff A."/>
            <person name="Hensen N."/>
            <person name="Bonometti L."/>
            <person name="Westerberg I."/>
            <person name="Brannstrom I.O."/>
            <person name="Guillou S."/>
            <person name="Cros-Aarteil S."/>
            <person name="Calhoun S."/>
            <person name="Haridas S."/>
            <person name="Kuo A."/>
            <person name="Mondo S."/>
            <person name="Pangilinan J."/>
            <person name="Riley R."/>
            <person name="Labutti K."/>
            <person name="Andreopoulos B."/>
            <person name="Lipzen A."/>
            <person name="Chen C."/>
            <person name="Yanf M."/>
            <person name="Daum C."/>
            <person name="Ng V."/>
            <person name="Clum A."/>
            <person name="Ohm R."/>
            <person name="Martin F."/>
            <person name="Silar P."/>
            <person name="Natvig D."/>
            <person name="Lalanne C."/>
            <person name="Gautier V."/>
            <person name="Ament-Velasquez S.L."/>
            <person name="Kruys A."/>
            <person name="Hutchinson M.I."/>
            <person name="Powell A.J."/>
            <person name="Barry K."/>
            <person name="Miller A.N."/>
            <person name="Grigoriev I.V."/>
            <person name="Debuchy R."/>
            <person name="Gladieux P."/>
            <person name="Thoren M.H."/>
            <person name="Johannesson H."/>
        </authorList>
    </citation>
    <scope>NUCLEOTIDE SEQUENCE</scope>
    <source>
        <strain evidence="2">CBS 757.83</strain>
    </source>
</reference>
<dbReference type="Proteomes" id="UP001305647">
    <property type="component" value="Unassembled WGS sequence"/>
</dbReference>
<evidence type="ECO:0000256" key="1">
    <source>
        <dbReference type="SAM" id="MobiDB-lite"/>
    </source>
</evidence>
<dbReference type="EMBL" id="MU863642">
    <property type="protein sequence ID" value="KAK4100292.1"/>
    <property type="molecule type" value="Genomic_DNA"/>
</dbReference>
<reference evidence="2" key="1">
    <citation type="journal article" date="2023" name="Mol. Phylogenet. Evol.">
        <title>Genome-scale phylogeny and comparative genomics of the fungal order Sordariales.</title>
        <authorList>
            <person name="Hensen N."/>
            <person name="Bonometti L."/>
            <person name="Westerberg I."/>
            <person name="Brannstrom I.O."/>
            <person name="Guillou S."/>
            <person name="Cros-Aarteil S."/>
            <person name="Calhoun S."/>
            <person name="Haridas S."/>
            <person name="Kuo A."/>
            <person name="Mondo S."/>
            <person name="Pangilinan J."/>
            <person name="Riley R."/>
            <person name="LaButti K."/>
            <person name="Andreopoulos B."/>
            <person name="Lipzen A."/>
            <person name="Chen C."/>
            <person name="Yan M."/>
            <person name="Daum C."/>
            <person name="Ng V."/>
            <person name="Clum A."/>
            <person name="Steindorff A."/>
            <person name="Ohm R.A."/>
            <person name="Martin F."/>
            <person name="Silar P."/>
            <person name="Natvig D.O."/>
            <person name="Lalanne C."/>
            <person name="Gautier V."/>
            <person name="Ament-Velasquez S.L."/>
            <person name="Kruys A."/>
            <person name="Hutchinson M.I."/>
            <person name="Powell A.J."/>
            <person name="Barry K."/>
            <person name="Miller A.N."/>
            <person name="Grigoriev I.V."/>
            <person name="Debuchy R."/>
            <person name="Gladieux P."/>
            <person name="Hiltunen Thoren M."/>
            <person name="Johannesson H."/>
        </authorList>
    </citation>
    <scope>NUCLEOTIDE SEQUENCE</scope>
    <source>
        <strain evidence="2">CBS 757.83</strain>
    </source>
</reference>
<gene>
    <name evidence="2" type="ORF">N658DRAFT_108110</name>
</gene>
<dbReference type="AlphaFoldDB" id="A0AAN6PYH5"/>
<feature type="region of interest" description="Disordered" evidence="1">
    <location>
        <begin position="75"/>
        <end position="111"/>
    </location>
</feature>
<comment type="caution">
    <text evidence="2">The sequence shown here is derived from an EMBL/GenBank/DDBJ whole genome shotgun (WGS) entry which is preliminary data.</text>
</comment>
<proteinExistence type="predicted"/>
<protein>
    <submittedName>
        <fullName evidence="2">Uncharacterized protein</fullName>
    </submittedName>
</protein>
<evidence type="ECO:0000313" key="2">
    <source>
        <dbReference type="EMBL" id="KAK4100292.1"/>
    </source>
</evidence>
<sequence length="239" mass="26630">MKARQASQRALLKPGCDRGAAITCITGRPSLLSPPTIITIITMNNLTHQKSTCERVGVSEYDPVYSIPHSPQFRAHSRLPIGPVPAKPRSPRTQIPDPIGGGRQSERRGAPWGKREIGRIIRESSKFRSAGWMKAARSNDAAWHSPQLMNPRVAAAAEKQDMFRCGRDSPPTHHAPYLRTLTYCVPTASILILLVRMRPSTIHHLDVVAGHTWGESFDSRHPGDYRYGYGHNWGIAVRY</sequence>
<keyword evidence="3" id="KW-1185">Reference proteome</keyword>